<dbReference type="SUPFAM" id="SSF64376">
    <property type="entry name" value="YlxR-like"/>
    <property type="match status" value="1"/>
</dbReference>
<protein>
    <recommendedName>
        <fullName evidence="6">YlxR domain-containing protein</fullName>
    </recommendedName>
</protein>
<dbReference type="Proteomes" id="UP000646579">
    <property type="component" value="Unassembled WGS sequence"/>
</dbReference>
<feature type="domain" description="YlxR" evidence="3">
    <location>
        <begin position="10"/>
        <end position="79"/>
    </location>
</feature>
<reference evidence="4" key="2">
    <citation type="submission" date="2020-09" db="EMBL/GenBank/DDBJ databases">
        <authorList>
            <person name="Sun Q."/>
            <person name="Kim S."/>
        </authorList>
    </citation>
    <scope>NUCLEOTIDE SEQUENCE</scope>
    <source>
        <strain evidence="4">KCTC 32437</strain>
    </source>
</reference>
<name>A0A918S567_9HYPH</name>
<dbReference type="Gene3D" id="3.30.1330.30">
    <property type="match status" value="1"/>
</dbReference>
<dbReference type="NCBIfam" id="NF006622">
    <property type="entry name" value="PRK09190.1"/>
    <property type="match status" value="1"/>
</dbReference>
<dbReference type="Gene3D" id="3.30.1230.10">
    <property type="entry name" value="YlxR-like"/>
    <property type="match status" value="1"/>
</dbReference>
<evidence type="ECO:0008006" key="6">
    <source>
        <dbReference type="Google" id="ProtNLM"/>
    </source>
</evidence>
<dbReference type="Pfam" id="PF04296">
    <property type="entry name" value="YlxR"/>
    <property type="match status" value="1"/>
</dbReference>
<evidence type="ECO:0000259" key="3">
    <source>
        <dbReference type="Pfam" id="PF04296"/>
    </source>
</evidence>
<accession>A0A918S567</accession>
<dbReference type="InterPro" id="IPR029064">
    <property type="entry name" value="Ribosomal_eL30-like_sf"/>
</dbReference>
<evidence type="ECO:0000256" key="1">
    <source>
        <dbReference type="SAM" id="MobiDB-lite"/>
    </source>
</evidence>
<dbReference type="RefSeq" id="WP_189424915.1">
    <property type="nucleotide sequence ID" value="NZ_BMZE01000002.1"/>
</dbReference>
<dbReference type="Pfam" id="PF01248">
    <property type="entry name" value="Ribosomal_L7Ae"/>
    <property type="match status" value="1"/>
</dbReference>
<dbReference type="InterPro" id="IPR007393">
    <property type="entry name" value="YlxR_dom"/>
</dbReference>
<reference evidence="4" key="1">
    <citation type="journal article" date="2014" name="Int. J. Syst. Evol. Microbiol.">
        <title>Complete genome sequence of Corynebacterium casei LMG S-19264T (=DSM 44701T), isolated from a smear-ripened cheese.</title>
        <authorList>
            <consortium name="US DOE Joint Genome Institute (JGI-PGF)"/>
            <person name="Walter F."/>
            <person name="Albersmeier A."/>
            <person name="Kalinowski J."/>
            <person name="Ruckert C."/>
        </authorList>
    </citation>
    <scope>NUCLEOTIDE SEQUENCE</scope>
    <source>
        <strain evidence="4">KCTC 32437</strain>
    </source>
</reference>
<dbReference type="InterPro" id="IPR037465">
    <property type="entry name" value="YlxR"/>
</dbReference>
<dbReference type="CDD" id="cd00279">
    <property type="entry name" value="YlxR"/>
    <property type="match status" value="1"/>
</dbReference>
<dbReference type="InterPro" id="IPR004038">
    <property type="entry name" value="Ribosomal_eL8/eL30/eS12/Gad45"/>
</dbReference>
<dbReference type="PANTHER" id="PTHR34215:SF1">
    <property type="entry name" value="YLXR DOMAIN-CONTAINING PROTEIN"/>
    <property type="match status" value="1"/>
</dbReference>
<feature type="domain" description="Ribosomal protein eL8/eL30/eS12/Gadd45" evidence="2">
    <location>
        <begin position="95"/>
        <end position="184"/>
    </location>
</feature>
<comment type="caution">
    <text evidence="4">The sequence shown here is derived from an EMBL/GenBank/DDBJ whole genome shotgun (WGS) entry which is preliminary data.</text>
</comment>
<feature type="region of interest" description="Disordered" evidence="1">
    <location>
        <begin position="201"/>
        <end position="227"/>
    </location>
</feature>
<dbReference type="InterPro" id="IPR035931">
    <property type="entry name" value="YlxR-like_sf"/>
</dbReference>
<dbReference type="AlphaFoldDB" id="A0A918S567"/>
<evidence type="ECO:0000313" key="5">
    <source>
        <dbReference type="Proteomes" id="UP000646579"/>
    </source>
</evidence>
<evidence type="ECO:0000313" key="4">
    <source>
        <dbReference type="EMBL" id="GHA20915.1"/>
    </source>
</evidence>
<proteinExistence type="predicted"/>
<gene>
    <name evidence="4" type="ORF">GCM10007989_15100</name>
</gene>
<keyword evidence="5" id="KW-1185">Reference proteome</keyword>
<evidence type="ECO:0000259" key="2">
    <source>
        <dbReference type="Pfam" id="PF01248"/>
    </source>
</evidence>
<sequence length="227" mass="24065">MAKSPSSTERMCALTRAHKPISELIRFVLSPDGVLVPDTEAKAEGRGVWISLDAASVTEAARKNVFARSLKTAVTVPDGLAELTAERLQQRFAASLSMARKAGQLVTGSTKVRVAIESGDILALVTATDAAPDGRNKMMSAVRALQYAAKEDGDADFSVPHLELLSSDQLGLALGLENVIHAALTTGAAAQAALEKGQRLAHYGARTEESDHRRTTRSGVALPHETR</sequence>
<organism evidence="4 5">
    <name type="scientific">Devosia pacifica</name>
    <dbReference type="NCBI Taxonomy" id="1335967"/>
    <lineage>
        <taxon>Bacteria</taxon>
        <taxon>Pseudomonadati</taxon>
        <taxon>Pseudomonadota</taxon>
        <taxon>Alphaproteobacteria</taxon>
        <taxon>Hyphomicrobiales</taxon>
        <taxon>Devosiaceae</taxon>
        <taxon>Devosia</taxon>
    </lineage>
</organism>
<dbReference type="PANTHER" id="PTHR34215">
    <property type="entry name" value="BLL0784 PROTEIN"/>
    <property type="match status" value="1"/>
</dbReference>
<dbReference type="EMBL" id="BMZE01000002">
    <property type="protein sequence ID" value="GHA20915.1"/>
    <property type="molecule type" value="Genomic_DNA"/>
</dbReference>
<dbReference type="SUPFAM" id="SSF55315">
    <property type="entry name" value="L30e-like"/>
    <property type="match status" value="1"/>
</dbReference>